<evidence type="ECO:0000256" key="3">
    <source>
        <dbReference type="ARBA" id="ARBA00018218"/>
    </source>
</evidence>
<dbReference type="FunFam" id="1.10.10.10:FF:000143">
    <property type="entry name" value="DDRGK domain-containing protein 1"/>
    <property type="match status" value="1"/>
</dbReference>
<dbReference type="VEuPathDB" id="VectorBase:LOC119176588"/>
<dbReference type="Pfam" id="PF09756">
    <property type="entry name" value="DDRGK"/>
    <property type="match status" value="1"/>
</dbReference>
<dbReference type="PANTHER" id="PTHR48176:SF1">
    <property type="entry name" value="DDRGK DOMAIN-CONTAINING PROTEIN 1"/>
    <property type="match status" value="1"/>
</dbReference>
<dbReference type="SMART" id="SM01128">
    <property type="entry name" value="DDRGK"/>
    <property type="match status" value="1"/>
</dbReference>
<feature type="transmembrane region" description="Helical" evidence="12">
    <location>
        <begin position="6"/>
        <end position="25"/>
    </location>
</feature>
<feature type="region of interest" description="Disordered" evidence="11">
    <location>
        <begin position="28"/>
        <end position="157"/>
    </location>
</feature>
<dbReference type="AlphaFoldDB" id="A0A6M2CQ74"/>
<keyword evidence="8 12" id="KW-0472">Membrane</keyword>
<evidence type="ECO:0000256" key="9">
    <source>
        <dbReference type="ARBA" id="ARBA00049608"/>
    </source>
</evidence>
<proteinExistence type="inferred from homology"/>
<dbReference type="InterPro" id="IPR036388">
    <property type="entry name" value="WH-like_DNA-bd_sf"/>
</dbReference>
<reference evidence="13" key="1">
    <citation type="submission" date="2019-09" db="EMBL/GenBank/DDBJ databases">
        <title>Organ-specific transcriptomic study of the physiology of the cattle tick, Rhipicephalus microplus.</title>
        <authorList>
            <person name="Tirloni L."/>
            <person name="Braz G."/>
            <person name="Gandara A.C.P."/>
            <person name="Sabadin G.A."/>
            <person name="da Silva R.M."/>
            <person name="Guizzo M.G."/>
            <person name="Machado J.A."/>
            <person name="Costa E.P."/>
            <person name="Gomes H.F."/>
            <person name="Moraes J."/>
            <person name="Mota M.B.S."/>
            <person name="Mesquita R.D."/>
            <person name="Alvarenga P.H."/>
            <person name="Alves F."/>
            <person name="Seixas A."/>
            <person name="da Fonseca R.N."/>
            <person name="Fogaca A."/>
            <person name="Logullo C."/>
            <person name="Tanaka A."/>
            <person name="Daffre S."/>
            <person name="Termignoni C."/>
            <person name="Vaz I.S.Jr."/>
            <person name="Oliveira P.L."/>
            <person name="Ribeiro J.M."/>
        </authorList>
    </citation>
    <scope>NUCLEOTIDE SEQUENCE</scope>
    <source>
        <strain evidence="13">Porto Alegre</strain>
    </source>
</reference>
<evidence type="ECO:0000256" key="1">
    <source>
        <dbReference type="ARBA" id="ARBA00004389"/>
    </source>
</evidence>
<accession>A0A6M2CQ74</accession>
<comment type="similarity">
    <text evidence="2">Belongs to the DDRGK1 family.</text>
</comment>
<organism evidence="13">
    <name type="scientific">Rhipicephalus microplus</name>
    <name type="common">Cattle tick</name>
    <name type="synonym">Boophilus microplus</name>
    <dbReference type="NCBI Taxonomy" id="6941"/>
    <lineage>
        <taxon>Eukaryota</taxon>
        <taxon>Metazoa</taxon>
        <taxon>Ecdysozoa</taxon>
        <taxon>Arthropoda</taxon>
        <taxon>Chelicerata</taxon>
        <taxon>Arachnida</taxon>
        <taxon>Acari</taxon>
        <taxon>Parasitiformes</taxon>
        <taxon>Ixodida</taxon>
        <taxon>Ixodoidea</taxon>
        <taxon>Ixodidae</taxon>
        <taxon>Rhipicephalinae</taxon>
        <taxon>Rhipicephalus</taxon>
        <taxon>Boophilus</taxon>
    </lineage>
</organism>
<comment type="subunit">
    <text evidence="10">Interacts with Atg9; the interaction is transient.</text>
</comment>
<keyword evidence="6" id="KW-0256">Endoplasmic reticulum</keyword>
<dbReference type="PANTHER" id="PTHR48176">
    <property type="entry name" value="DDRGK DOMAIN-CONTAINING PROTEIN 1"/>
    <property type="match status" value="1"/>
</dbReference>
<dbReference type="GO" id="GO:0044389">
    <property type="term" value="F:ubiquitin-like protein ligase binding"/>
    <property type="evidence" value="ECO:0007669"/>
    <property type="project" value="TreeGrafter"/>
</dbReference>
<dbReference type="GO" id="GO:0005789">
    <property type="term" value="C:endoplasmic reticulum membrane"/>
    <property type="evidence" value="ECO:0007669"/>
    <property type="project" value="UniProtKB-SubCell"/>
</dbReference>
<evidence type="ECO:0000256" key="8">
    <source>
        <dbReference type="ARBA" id="ARBA00023136"/>
    </source>
</evidence>
<dbReference type="InterPro" id="IPR050899">
    <property type="entry name" value="DDRGK_domain-containing"/>
</dbReference>
<feature type="compositionally biased region" description="Acidic residues" evidence="11">
    <location>
        <begin position="71"/>
        <end position="84"/>
    </location>
</feature>
<evidence type="ECO:0000256" key="12">
    <source>
        <dbReference type="SAM" id="Phobius"/>
    </source>
</evidence>
<dbReference type="InterPro" id="IPR036390">
    <property type="entry name" value="WH_DNA-bd_sf"/>
</dbReference>
<sequence length="284" mass="32655">MSDLIMILTGAISLVTIILIGLLVWRGSTSSDKEPQGRAVPINREGGAPAGIRRPRRNVRARMGAGRQLNEDDDDDEEDDEMLEDMVAMPEGKIGAKKRKKLEMKAEKRAQRERDLEDREERRQKQALDEERRKQEEQREKELEAEREAEEKRLKEEKEKQELEEYLKLKEAFSVEGEGFDAATEEEAQNKLQEFLDHIKKEKVVILEDLAAKFQLKTQECIDRVQALLADETLVGVIDDRGKFIYITRQELEEVAHFIKQRGRVSISELVDSSNSLINLTPAA</sequence>
<evidence type="ECO:0000256" key="5">
    <source>
        <dbReference type="ARBA" id="ARBA00022786"/>
    </source>
</evidence>
<comment type="subcellular location">
    <subcellularLocation>
        <location evidence="1">Endoplasmic reticulum membrane</location>
        <topology evidence="1">Single-pass membrane protein</topology>
    </subcellularLocation>
</comment>
<protein>
    <recommendedName>
        <fullName evidence="3">DDRGK domain-containing protein 1</fullName>
    </recommendedName>
</protein>
<comment type="function">
    <text evidence="9">Substrate adapter for ufmylation, the covalent attachment of the ubiquitin-like modifier UFM1 to substrate proteins. Required for ufmylation of Atg9; protects the nervous system during aging, possibly by stabilizing Atg9 and supporting its function.</text>
</comment>
<evidence type="ECO:0000256" key="11">
    <source>
        <dbReference type="SAM" id="MobiDB-lite"/>
    </source>
</evidence>
<keyword evidence="5" id="KW-0833">Ubl conjugation pathway</keyword>
<keyword evidence="4 12" id="KW-0812">Transmembrane</keyword>
<name>A0A6M2CQ74_RHIMP</name>
<dbReference type="EMBL" id="GHWJ01003036">
    <property type="protein sequence ID" value="NOV35773.1"/>
    <property type="molecule type" value="Transcribed_RNA"/>
</dbReference>
<evidence type="ECO:0000256" key="6">
    <source>
        <dbReference type="ARBA" id="ARBA00022824"/>
    </source>
</evidence>
<dbReference type="SUPFAM" id="SSF46785">
    <property type="entry name" value="Winged helix' DNA-binding domain"/>
    <property type="match status" value="1"/>
</dbReference>
<evidence type="ECO:0000313" key="13">
    <source>
        <dbReference type="EMBL" id="NOV35773.1"/>
    </source>
</evidence>
<evidence type="ECO:0000256" key="7">
    <source>
        <dbReference type="ARBA" id="ARBA00022989"/>
    </source>
</evidence>
<dbReference type="Gene3D" id="1.10.10.10">
    <property type="entry name" value="Winged helix-like DNA-binding domain superfamily/Winged helix DNA-binding domain"/>
    <property type="match status" value="1"/>
</dbReference>
<dbReference type="OrthoDB" id="2285710at2759"/>
<evidence type="ECO:0000256" key="4">
    <source>
        <dbReference type="ARBA" id="ARBA00022692"/>
    </source>
</evidence>
<keyword evidence="7 12" id="KW-1133">Transmembrane helix</keyword>
<dbReference type="InterPro" id="IPR019153">
    <property type="entry name" value="DDRGK_dom-contain"/>
</dbReference>
<evidence type="ECO:0000256" key="2">
    <source>
        <dbReference type="ARBA" id="ARBA00009829"/>
    </source>
</evidence>
<feature type="compositionally biased region" description="Basic and acidic residues" evidence="11">
    <location>
        <begin position="103"/>
        <end position="157"/>
    </location>
</feature>
<evidence type="ECO:0000256" key="10">
    <source>
        <dbReference type="ARBA" id="ARBA00049687"/>
    </source>
</evidence>